<evidence type="ECO:0000313" key="4">
    <source>
        <dbReference type="EMBL" id="TFK50619.1"/>
    </source>
</evidence>
<proteinExistence type="predicted"/>
<keyword evidence="2" id="KW-0472">Membrane</keyword>
<organism evidence="4 5">
    <name type="scientific">Heliocybe sulcata</name>
    <dbReference type="NCBI Taxonomy" id="5364"/>
    <lineage>
        <taxon>Eukaryota</taxon>
        <taxon>Fungi</taxon>
        <taxon>Dikarya</taxon>
        <taxon>Basidiomycota</taxon>
        <taxon>Agaricomycotina</taxon>
        <taxon>Agaricomycetes</taxon>
        <taxon>Gloeophyllales</taxon>
        <taxon>Gloeophyllaceae</taxon>
        <taxon>Heliocybe</taxon>
    </lineage>
</organism>
<feature type="domain" description="DUF6533" evidence="3">
    <location>
        <begin position="20"/>
        <end position="65"/>
    </location>
</feature>
<evidence type="ECO:0000259" key="3">
    <source>
        <dbReference type="Pfam" id="PF20151"/>
    </source>
</evidence>
<keyword evidence="5" id="KW-1185">Reference proteome</keyword>
<accession>A0A5C3MYQ5</accession>
<feature type="transmembrane region" description="Helical" evidence="2">
    <location>
        <begin position="120"/>
        <end position="142"/>
    </location>
</feature>
<evidence type="ECO:0000256" key="1">
    <source>
        <dbReference type="SAM" id="MobiDB-lite"/>
    </source>
</evidence>
<keyword evidence="2" id="KW-1133">Transmembrane helix</keyword>
<feature type="transmembrane region" description="Helical" evidence="2">
    <location>
        <begin position="209"/>
        <end position="230"/>
    </location>
</feature>
<feature type="region of interest" description="Disordered" evidence="1">
    <location>
        <begin position="288"/>
        <end position="311"/>
    </location>
</feature>
<gene>
    <name evidence="4" type="ORF">OE88DRAFT_1661133</name>
</gene>
<feature type="transmembrane region" description="Helical" evidence="2">
    <location>
        <begin position="167"/>
        <end position="188"/>
    </location>
</feature>
<dbReference type="EMBL" id="ML213513">
    <property type="protein sequence ID" value="TFK50619.1"/>
    <property type="molecule type" value="Genomic_DNA"/>
</dbReference>
<keyword evidence="2" id="KW-0812">Transmembrane</keyword>
<evidence type="ECO:0000313" key="5">
    <source>
        <dbReference type="Proteomes" id="UP000305948"/>
    </source>
</evidence>
<name>A0A5C3MYQ5_9AGAM</name>
<dbReference type="Pfam" id="PF20151">
    <property type="entry name" value="DUF6533"/>
    <property type="match status" value="1"/>
</dbReference>
<sequence>MVASSSQVVLAARRLQVVRYTQVASMAVITAEWCFVIGEEVEYIWKAPWTYMKVLYLLSRYTPFLDTPFNLLNYLLPHISPETCLVNYKIAATSTFIGMTISEYILIVRTHALYGMSKKMGWILGTGVMTCTIVGAITLALFETSLVFGPLPSPEIPGCLLQDGNNLAFINFIILLAWELLIVVLTAYKAIRDLRVSRNPVLQTLYRDGIIFFFFLLMISTANIITFVVAPLELLDLVDTLTRCLHSILCCRVLLNLRAANERDTEAPISLPRTSIRFVQFFKPRRHPDDSTYTSEGSYPMHDMSRSTEAP</sequence>
<dbReference type="OrthoDB" id="3350812at2759"/>
<dbReference type="AlphaFoldDB" id="A0A5C3MYQ5"/>
<feature type="transmembrane region" description="Helical" evidence="2">
    <location>
        <begin position="90"/>
        <end position="108"/>
    </location>
</feature>
<dbReference type="InterPro" id="IPR045340">
    <property type="entry name" value="DUF6533"/>
</dbReference>
<evidence type="ECO:0000256" key="2">
    <source>
        <dbReference type="SAM" id="Phobius"/>
    </source>
</evidence>
<reference evidence="4 5" key="1">
    <citation type="journal article" date="2019" name="Nat. Ecol. Evol.">
        <title>Megaphylogeny resolves global patterns of mushroom evolution.</title>
        <authorList>
            <person name="Varga T."/>
            <person name="Krizsan K."/>
            <person name="Foldi C."/>
            <person name="Dima B."/>
            <person name="Sanchez-Garcia M."/>
            <person name="Sanchez-Ramirez S."/>
            <person name="Szollosi G.J."/>
            <person name="Szarkandi J.G."/>
            <person name="Papp V."/>
            <person name="Albert L."/>
            <person name="Andreopoulos W."/>
            <person name="Angelini C."/>
            <person name="Antonin V."/>
            <person name="Barry K.W."/>
            <person name="Bougher N.L."/>
            <person name="Buchanan P."/>
            <person name="Buyck B."/>
            <person name="Bense V."/>
            <person name="Catcheside P."/>
            <person name="Chovatia M."/>
            <person name="Cooper J."/>
            <person name="Damon W."/>
            <person name="Desjardin D."/>
            <person name="Finy P."/>
            <person name="Geml J."/>
            <person name="Haridas S."/>
            <person name="Hughes K."/>
            <person name="Justo A."/>
            <person name="Karasinski D."/>
            <person name="Kautmanova I."/>
            <person name="Kiss B."/>
            <person name="Kocsube S."/>
            <person name="Kotiranta H."/>
            <person name="LaButti K.M."/>
            <person name="Lechner B.E."/>
            <person name="Liimatainen K."/>
            <person name="Lipzen A."/>
            <person name="Lukacs Z."/>
            <person name="Mihaltcheva S."/>
            <person name="Morgado L.N."/>
            <person name="Niskanen T."/>
            <person name="Noordeloos M.E."/>
            <person name="Ohm R.A."/>
            <person name="Ortiz-Santana B."/>
            <person name="Ovrebo C."/>
            <person name="Racz N."/>
            <person name="Riley R."/>
            <person name="Savchenko A."/>
            <person name="Shiryaev A."/>
            <person name="Soop K."/>
            <person name="Spirin V."/>
            <person name="Szebenyi C."/>
            <person name="Tomsovsky M."/>
            <person name="Tulloss R.E."/>
            <person name="Uehling J."/>
            <person name="Grigoriev I.V."/>
            <person name="Vagvolgyi C."/>
            <person name="Papp T."/>
            <person name="Martin F.M."/>
            <person name="Miettinen O."/>
            <person name="Hibbett D.S."/>
            <person name="Nagy L.G."/>
        </authorList>
    </citation>
    <scope>NUCLEOTIDE SEQUENCE [LARGE SCALE GENOMIC DNA]</scope>
    <source>
        <strain evidence="4 5">OMC1185</strain>
    </source>
</reference>
<dbReference type="Proteomes" id="UP000305948">
    <property type="component" value="Unassembled WGS sequence"/>
</dbReference>
<protein>
    <recommendedName>
        <fullName evidence="3">DUF6533 domain-containing protein</fullName>
    </recommendedName>
</protein>